<evidence type="ECO:0000256" key="4">
    <source>
        <dbReference type="SAM" id="Phobius"/>
    </source>
</evidence>
<evidence type="ECO:0000313" key="5">
    <source>
        <dbReference type="EMBL" id="EMD91268.1"/>
    </source>
</evidence>
<feature type="region of interest" description="Disordered" evidence="3">
    <location>
        <begin position="1"/>
        <end position="37"/>
    </location>
</feature>
<dbReference type="Pfam" id="PF11807">
    <property type="entry name" value="UstYa"/>
    <property type="match status" value="1"/>
</dbReference>
<evidence type="ECO:0000256" key="2">
    <source>
        <dbReference type="ARBA" id="ARBA00035112"/>
    </source>
</evidence>
<dbReference type="Proteomes" id="UP000016936">
    <property type="component" value="Unassembled WGS sequence"/>
</dbReference>
<evidence type="ECO:0000313" key="6">
    <source>
        <dbReference type="Proteomes" id="UP000016936"/>
    </source>
</evidence>
<dbReference type="HOGENOM" id="CLU_042941_2_3_1"/>
<accession>M2UTT3</accession>
<proteinExistence type="inferred from homology"/>
<dbReference type="GO" id="GO:0043386">
    <property type="term" value="P:mycotoxin biosynthetic process"/>
    <property type="evidence" value="ECO:0007669"/>
    <property type="project" value="InterPro"/>
</dbReference>
<dbReference type="PANTHER" id="PTHR33365:SF4">
    <property type="entry name" value="CYCLOCHLOROTINE BIOSYNTHESIS PROTEIN O"/>
    <property type="match status" value="1"/>
</dbReference>
<comment type="pathway">
    <text evidence="1">Mycotoxin biosynthesis.</text>
</comment>
<dbReference type="InterPro" id="IPR021765">
    <property type="entry name" value="UstYa-like"/>
</dbReference>
<reference evidence="5 6" key="1">
    <citation type="journal article" date="2012" name="PLoS Pathog.">
        <title>Diverse lifestyles and strategies of plant pathogenesis encoded in the genomes of eighteen Dothideomycetes fungi.</title>
        <authorList>
            <person name="Ohm R.A."/>
            <person name="Feau N."/>
            <person name="Henrissat B."/>
            <person name="Schoch C.L."/>
            <person name="Horwitz B.A."/>
            <person name="Barry K.W."/>
            <person name="Condon B.J."/>
            <person name="Copeland A.C."/>
            <person name="Dhillon B."/>
            <person name="Glaser F."/>
            <person name="Hesse C.N."/>
            <person name="Kosti I."/>
            <person name="LaButti K."/>
            <person name="Lindquist E.A."/>
            <person name="Lucas S."/>
            <person name="Salamov A.A."/>
            <person name="Bradshaw R.E."/>
            <person name="Ciuffetti L."/>
            <person name="Hamelin R.C."/>
            <person name="Kema G.H.J."/>
            <person name="Lawrence C."/>
            <person name="Scott J.A."/>
            <person name="Spatafora J.W."/>
            <person name="Turgeon B.G."/>
            <person name="de Wit P.J.G.M."/>
            <person name="Zhong S."/>
            <person name="Goodwin S.B."/>
            <person name="Grigoriev I.V."/>
        </authorList>
    </citation>
    <scope>NUCLEOTIDE SEQUENCE [LARGE SCALE GENOMIC DNA]</scope>
    <source>
        <strain evidence="6">C5 / ATCC 48332 / race O</strain>
    </source>
</reference>
<evidence type="ECO:0008006" key="7">
    <source>
        <dbReference type="Google" id="ProtNLM"/>
    </source>
</evidence>
<dbReference type="OrthoDB" id="3687641at2759"/>
<dbReference type="EMBL" id="KB445576">
    <property type="protein sequence ID" value="EMD91268.1"/>
    <property type="molecule type" value="Genomic_DNA"/>
</dbReference>
<dbReference type="OMA" id="QVYREMD"/>
<sequence>MNLWSKSRTAERGTYDALQGEEEYSSRDTSPPQEKPSQSLLARICKSIILPWSISAFLLVALAIVSLGHRNPLGSYESGFVTDIDAVRPKISLTRKKFHAGVNIDAKGSYSLTKDPHGPDFFAPPSPEVDALWMDQMLLNSSFAFMKLTPKEVEKSGLTMLPGDLLEDGTYAVQPSAVHSLHCLNYIRKSLARDYYTDITDAPERPYHMSHRMHLDHCLENIRQHLTCSFDLTWTPRAWRPEARVFHADTDQWHVCRDFDKLMDWMRTRI</sequence>
<dbReference type="STRING" id="701091.M2UTT3"/>
<comment type="similarity">
    <text evidence="2">Belongs to the ustYa family.</text>
</comment>
<reference evidence="6" key="2">
    <citation type="journal article" date="2013" name="PLoS Genet.">
        <title>Comparative genome structure, secondary metabolite, and effector coding capacity across Cochliobolus pathogens.</title>
        <authorList>
            <person name="Condon B.J."/>
            <person name="Leng Y."/>
            <person name="Wu D."/>
            <person name="Bushley K.E."/>
            <person name="Ohm R.A."/>
            <person name="Otillar R."/>
            <person name="Martin J."/>
            <person name="Schackwitz W."/>
            <person name="Grimwood J."/>
            <person name="MohdZainudin N."/>
            <person name="Xue C."/>
            <person name="Wang R."/>
            <person name="Manning V.A."/>
            <person name="Dhillon B."/>
            <person name="Tu Z.J."/>
            <person name="Steffenson B.J."/>
            <person name="Salamov A."/>
            <person name="Sun H."/>
            <person name="Lowry S."/>
            <person name="LaButti K."/>
            <person name="Han J."/>
            <person name="Copeland A."/>
            <person name="Lindquist E."/>
            <person name="Barry K."/>
            <person name="Schmutz J."/>
            <person name="Baker S.E."/>
            <person name="Ciuffetti L.M."/>
            <person name="Grigoriev I.V."/>
            <person name="Zhong S."/>
            <person name="Turgeon B.G."/>
        </authorList>
    </citation>
    <scope>NUCLEOTIDE SEQUENCE [LARGE SCALE GENOMIC DNA]</scope>
    <source>
        <strain evidence="6">C5 / ATCC 48332 / race O</strain>
    </source>
</reference>
<keyword evidence="4" id="KW-0812">Transmembrane</keyword>
<keyword evidence="6" id="KW-1185">Reference proteome</keyword>
<feature type="compositionally biased region" description="Polar residues" evidence="3">
    <location>
        <begin position="27"/>
        <end position="37"/>
    </location>
</feature>
<evidence type="ECO:0000256" key="3">
    <source>
        <dbReference type="SAM" id="MobiDB-lite"/>
    </source>
</evidence>
<keyword evidence="4" id="KW-1133">Transmembrane helix</keyword>
<feature type="transmembrane region" description="Helical" evidence="4">
    <location>
        <begin position="48"/>
        <end position="68"/>
    </location>
</feature>
<evidence type="ECO:0000256" key="1">
    <source>
        <dbReference type="ARBA" id="ARBA00004685"/>
    </source>
</evidence>
<protein>
    <recommendedName>
        <fullName evidence="7">DUF3328 domain-containing protein</fullName>
    </recommendedName>
</protein>
<gene>
    <name evidence="5" type="ORF">COCHEDRAFT_1194131</name>
</gene>
<name>M2UTT3_COCH5</name>
<dbReference type="eggNOG" id="ENOG502SVPU">
    <property type="taxonomic scope" value="Eukaryota"/>
</dbReference>
<dbReference type="AlphaFoldDB" id="M2UTT3"/>
<keyword evidence="4" id="KW-0472">Membrane</keyword>
<dbReference type="PANTHER" id="PTHR33365">
    <property type="entry name" value="YALI0B05434P"/>
    <property type="match status" value="1"/>
</dbReference>
<organism evidence="5 6">
    <name type="scientific">Cochliobolus heterostrophus (strain C5 / ATCC 48332 / race O)</name>
    <name type="common">Southern corn leaf blight fungus</name>
    <name type="synonym">Bipolaris maydis</name>
    <dbReference type="NCBI Taxonomy" id="701091"/>
    <lineage>
        <taxon>Eukaryota</taxon>
        <taxon>Fungi</taxon>
        <taxon>Dikarya</taxon>
        <taxon>Ascomycota</taxon>
        <taxon>Pezizomycotina</taxon>
        <taxon>Dothideomycetes</taxon>
        <taxon>Pleosporomycetidae</taxon>
        <taxon>Pleosporales</taxon>
        <taxon>Pleosporineae</taxon>
        <taxon>Pleosporaceae</taxon>
        <taxon>Bipolaris</taxon>
    </lineage>
</organism>